<gene>
    <name evidence="2" type="ORF">EV421DRAFT_1736411</name>
</gene>
<sequence>MYHQQYAGIRRREGVVGADKERRTTRGPRNARHPRRYEPSRLTLLRFSTSQILEDDFAWAWYRIQSVELFEVQHDGRGEAAENGIDRWVKAVETNQNGKKKHIMGDRRRGCMIEWKDRLLVIRGGQIHLFKGLSDLVPYKARFLSHLTVIRKSDHLKGSAIEVTPEMPTLSTKFRTRSSDINRNRDNLFRE</sequence>
<accession>A0AA39JG62</accession>
<feature type="compositionally biased region" description="Basic residues" evidence="1">
    <location>
        <begin position="25"/>
        <end position="35"/>
    </location>
</feature>
<keyword evidence="3" id="KW-1185">Reference proteome</keyword>
<organism evidence="2 3">
    <name type="scientific">Armillaria borealis</name>
    <dbReference type="NCBI Taxonomy" id="47425"/>
    <lineage>
        <taxon>Eukaryota</taxon>
        <taxon>Fungi</taxon>
        <taxon>Dikarya</taxon>
        <taxon>Basidiomycota</taxon>
        <taxon>Agaricomycotina</taxon>
        <taxon>Agaricomycetes</taxon>
        <taxon>Agaricomycetidae</taxon>
        <taxon>Agaricales</taxon>
        <taxon>Marasmiineae</taxon>
        <taxon>Physalacriaceae</taxon>
        <taxon>Armillaria</taxon>
    </lineage>
</organism>
<comment type="caution">
    <text evidence="2">The sequence shown here is derived from an EMBL/GenBank/DDBJ whole genome shotgun (WGS) entry which is preliminary data.</text>
</comment>
<feature type="compositionally biased region" description="Basic and acidic residues" evidence="1">
    <location>
        <begin position="13"/>
        <end position="24"/>
    </location>
</feature>
<dbReference type="AlphaFoldDB" id="A0AA39JG62"/>
<name>A0AA39JG62_9AGAR</name>
<evidence type="ECO:0000313" key="3">
    <source>
        <dbReference type="Proteomes" id="UP001175226"/>
    </source>
</evidence>
<feature type="region of interest" description="Disordered" evidence="1">
    <location>
        <begin position="13"/>
        <end position="35"/>
    </location>
</feature>
<evidence type="ECO:0000256" key="1">
    <source>
        <dbReference type="SAM" id="MobiDB-lite"/>
    </source>
</evidence>
<dbReference type="Proteomes" id="UP001175226">
    <property type="component" value="Unassembled WGS sequence"/>
</dbReference>
<reference evidence="2" key="1">
    <citation type="submission" date="2023-06" db="EMBL/GenBank/DDBJ databases">
        <authorList>
            <consortium name="Lawrence Berkeley National Laboratory"/>
            <person name="Ahrendt S."/>
            <person name="Sahu N."/>
            <person name="Indic B."/>
            <person name="Wong-Bajracharya J."/>
            <person name="Merenyi Z."/>
            <person name="Ke H.-M."/>
            <person name="Monk M."/>
            <person name="Kocsube S."/>
            <person name="Drula E."/>
            <person name="Lipzen A."/>
            <person name="Balint B."/>
            <person name="Henrissat B."/>
            <person name="Andreopoulos B."/>
            <person name="Martin F.M."/>
            <person name="Harder C.B."/>
            <person name="Rigling D."/>
            <person name="Ford K.L."/>
            <person name="Foster G.D."/>
            <person name="Pangilinan J."/>
            <person name="Papanicolaou A."/>
            <person name="Barry K."/>
            <person name="LaButti K."/>
            <person name="Viragh M."/>
            <person name="Koriabine M."/>
            <person name="Yan M."/>
            <person name="Riley R."/>
            <person name="Champramary S."/>
            <person name="Plett K.L."/>
            <person name="Tsai I.J."/>
            <person name="Slot J."/>
            <person name="Sipos G."/>
            <person name="Plett J."/>
            <person name="Nagy L.G."/>
            <person name="Grigoriev I.V."/>
        </authorList>
    </citation>
    <scope>NUCLEOTIDE SEQUENCE</scope>
    <source>
        <strain evidence="2">FPL87.14</strain>
    </source>
</reference>
<protein>
    <submittedName>
        <fullName evidence="2">Uncharacterized protein</fullName>
    </submittedName>
</protein>
<proteinExistence type="predicted"/>
<evidence type="ECO:0000313" key="2">
    <source>
        <dbReference type="EMBL" id="KAK0442177.1"/>
    </source>
</evidence>
<dbReference type="EMBL" id="JAUEPT010000027">
    <property type="protein sequence ID" value="KAK0442177.1"/>
    <property type="molecule type" value="Genomic_DNA"/>
</dbReference>